<dbReference type="Gene3D" id="1.10.3210.10">
    <property type="entry name" value="Hypothetical protein af1432"/>
    <property type="match status" value="1"/>
</dbReference>
<dbReference type="SMART" id="SM00052">
    <property type="entry name" value="EAL"/>
    <property type="match status" value="1"/>
</dbReference>
<dbReference type="Gene3D" id="3.20.20.450">
    <property type="entry name" value="EAL domain"/>
    <property type="match status" value="1"/>
</dbReference>
<evidence type="ECO:0000313" key="4">
    <source>
        <dbReference type="Proteomes" id="UP000197535"/>
    </source>
</evidence>
<evidence type="ECO:0000313" key="3">
    <source>
        <dbReference type="EMBL" id="OWW22956.1"/>
    </source>
</evidence>
<evidence type="ECO:0000259" key="2">
    <source>
        <dbReference type="PROSITE" id="PS51833"/>
    </source>
</evidence>
<dbReference type="EMBL" id="LSTO01000001">
    <property type="protein sequence ID" value="OWW22956.1"/>
    <property type="molecule type" value="Genomic_DNA"/>
</dbReference>
<evidence type="ECO:0000259" key="1">
    <source>
        <dbReference type="PROSITE" id="PS50883"/>
    </source>
</evidence>
<name>A0A254TK14_9BURK</name>
<gene>
    <name evidence="3" type="ORF">AYR66_19170</name>
</gene>
<dbReference type="PANTHER" id="PTHR33525:SF4">
    <property type="entry name" value="CYCLIC DI-GMP PHOSPHODIESTERASE CDGJ"/>
    <property type="match status" value="1"/>
</dbReference>
<comment type="caution">
    <text evidence="3">The sequence shown here is derived from an EMBL/GenBank/DDBJ whole genome shotgun (WGS) entry which is preliminary data.</text>
</comment>
<dbReference type="AlphaFoldDB" id="A0A254TK14"/>
<dbReference type="SUPFAM" id="SSF109604">
    <property type="entry name" value="HD-domain/PDEase-like"/>
    <property type="match status" value="1"/>
</dbReference>
<dbReference type="InterPro" id="IPR052340">
    <property type="entry name" value="RNase_Y/CdgJ"/>
</dbReference>
<dbReference type="InterPro" id="IPR014408">
    <property type="entry name" value="dGMP_Pdiesterase_EAL/HD-GYP"/>
</dbReference>
<dbReference type="PANTHER" id="PTHR33525">
    <property type="match status" value="1"/>
</dbReference>
<keyword evidence="4" id="KW-1185">Reference proteome</keyword>
<dbReference type="InterPro" id="IPR001633">
    <property type="entry name" value="EAL_dom"/>
</dbReference>
<accession>A0A254TK14</accession>
<dbReference type="InterPro" id="IPR035919">
    <property type="entry name" value="EAL_sf"/>
</dbReference>
<dbReference type="PIRSF" id="PIRSF003180">
    <property type="entry name" value="DiGMPpdiest_YuxH"/>
    <property type="match status" value="1"/>
</dbReference>
<protein>
    <submittedName>
        <fullName evidence="3">Diguanylate phosphodiesterase</fullName>
    </submittedName>
</protein>
<reference evidence="3 4" key="1">
    <citation type="submission" date="2016-02" db="EMBL/GenBank/DDBJ databases">
        <authorList>
            <person name="Wen L."/>
            <person name="He K."/>
            <person name="Yang H."/>
        </authorList>
    </citation>
    <scope>NUCLEOTIDE SEQUENCE [LARGE SCALE GENOMIC DNA]</scope>
    <source>
        <strain evidence="3 4">TSA40</strain>
    </source>
</reference>
<dbReference type="SUPFAM" id="SSF141868">
    <property type="entry name" value="EAL domain-like"/>
    <property type="match status" value="1"/>
</dbReference>
<feature type="domain" description="HDOD" evidence="2">
    <location>
        <begin position="217"/>
        <end position="419"/>
    </location>
</feature>
<proteinExistence type="predicted"/>
<sequence length="428" mass="47150">MDNLARDFIFENPVHAHRARDFFLARQPILDRKQQLFAYELLFREAGADAANVTDDLSATASVIAHAAELGMGNVIGSSLGFINVDAAVLLSDFIYFLPRDKVVLEILETVEVDGRIVARVEELAAEGYAIALDDVVAESSNVRKLLGLADIIKVDISLIGEERIASLARKFKRAGKRLLAEKVETHAQFRHCLEQDFDYFQGYYFARPTILAGRKLKPSQIAIMRLITQLASDAELTAIESSIKHDASLGMSLLRLVNAPGAGVPEQIHSLGQAMKVLGRQQIQRWLQILLYAESEKEKTAASPLLALSTTRGRLLELIADAIRPGDRRIAGIAFTVGILSLMDALFGLPMEEILRHLAVATEVRDALLERRGIYGDMLWLAECIENIDTSCPHLTPLLDRLGLSVEQLTALQVAAFEWSDAVASSP</sequence>
<dbReference type="InterPro" id="IPR013976">
    <property type="entry name" value="HDOD"/>
</dbReference>
<dbReference type="OrthoDB" id="9804751at2"/>
<dbReference type="PROSITE" id="PS51833">
    <property type="entry name" value="HDOD"/>
    <property type="match status" value="1"/>
</dbReference>
<dbReference type="Pfam" id="PF08668">
    <property type="entry name" value="HDOD"/>
    <property type="match status" value="1"/>
</dbReference>
<dbReference type="Pfam" id="PF00563">
    <property type="entry name" value="EAL"/>
    <property type="match status" value="1"/>
</dbReference>
<feature type="domain" description="EAL" evidence="1">
    <location>
        <begin position="1"/>
        <end position="223"/>
    </location>
</feature>
<dbReference type="Proteomes" id="UP000197535">
    <property type="component" value="Unassembled WGS sequence"/>
</dbReference>
<dbReference type="PROSITE" id="PS50883">
    <property type="entry name" value="EAL"/>
    <property type="match status" value="1"/>
</dbReference>
<organism evidence="3 4">
    <name type="scientific">Noviherbaspirillum denitrificans</name>
    <dbReference type="NCBI Taxonomy" id="1968433"/>
    <lineage>
        <taxon>Bacteria</taxon>
        <taxon>Pseudomonadati</taxon>
        <taxon>Pseudomonadota</taxon>
        <taxon>Betaproteobacteria</taxon>
        <taxon>Burkholderiales</taxon>
        <taxon>Oxalobacteraceae</taxon>
        <taxon>Noviherbaspirillum</taxon>
    </lineage>
</organism>